<comment type="similarity">
    <text evidence="1 4">Belongs to the universal ribosomal protein uS9 family.</text>
</comment>
<evidence type="ECO:0000256" key="1">
    <source>
        <dbReference type="ARBA" id="ARBA00005251"/>
    </source>
</evidence>
<evidence type="ECO:0000313" key="6">
    <source>
        <dbReference type="Proteomes" id="UP001320420"/>
    </source>
</evidence>
<dbReference type="InterPro" id="IPR000754">
    <property type="entry name" value="Ribosomal_uS9"/>
</dbReference>
<dbReference type="NCBIfam" id="NF001749">
    <property type="entry name" value="PRK00474.1"/>
    <property type="match status" value="1"/>
</dbReference>
<evidence type="ECO:0000313" key="5">
    <source>
        <dbReference type="EMBL" id="KAK7751317.1"/>
    </source>
</evidence>
<dbReference type="Proteomes" id="UP001320420">
    <property type="component" value="Unassembled WGS sequence"/>
</dbReference>
<sequence>MSSQSVQTFGKKKTATAVAHCKAGSGLIKVNGKPLSLVQPEILRFKVYEPLLIVGLDKFSQVDIRVRVTGGGHTSQVYAVRQAIAKGLIAYYQKYVDEHSKNLLKQALVQYDRTLLVADNRRSEPKKFGGRGARARFQKSYR</sequence>
<organism evidence="5 6">
    <name type="scientific">Diatrype stigma</name>
    <dbReference type="NCBI Taxonomy" id="117547"/>
    <lineage>
        <taxon>Eukaryota</taxon>
        <taxon>Fungi</taxon>
        <taxon>Dikarya</taxon>
        <taxon>Ascomycota</taxon>
        <taxon>Pezizomycotina</taxon>
        <taxon>Sordariomycetes</taxon>
        <taxon>Xylariomycetidae</taxon>
        <taxon>Xylariales</taxon>
        <taxon>Diatrypaceae</taxon>
        <taxon>Diatrype</taxon>
    </lineage>
</organism>
<dbReference type="PROSITE" id="PS00360">
    <property type="entry name" value="RIBOSOMAL_S9"/>
    <property type="match status" value="1"/>
</dbReference>
<comment type="caution">
    <text evidence="5">The sequence shown here is derived from an EMBL/GenBank/DDBJ whole genome shotgun (WGS) entry which is preliminary data.</text>
</comment>
<dbReference type="InterPro" id="IPR020574">
    <property type="entry name" value="Ribosomal_uS9_CS"/>
</dbReference>
<dbReference type="GO" id="GO:0003735">
    <property type="term" value="F:structural constituent of ribosome"/>
    <property type="evidence" value="ECO:0007669"/>
    <property type="project" value="InterPro"/>
</dbReference>
<dbReference type="GO" id="GO:0000462">
    <property type="term" value="P:maturation of SSU-rRNA from tricistronic rRNA transcript (SSU-rRNA, 5.8S rRNA, LSU-rRNA)"/>
    <property type="evidence" value="ECO:0007669"/>
    <property type="project" value="TreeGrafter"/>
</dbReference>
<dbReference type="PANTHER" id="PTHR21569:SF16">
    <property type="entry name" value="RIBOSOMAL PROTEIN S16"/>
    <property type="match status" value="1"/>
</dbReference>
<evidence type="ECO:0000256" key="2">
    <source>
        <dbReference type="ARBA" id="ARBA00022980"/>
    </source>
</evidence>
<evidence type="ECO:0000256" key="4">
    <source>
        <dbReference type="RuleBase" id="RU003815"/>
    </source>
</evidence>
<keyword evidence="2 4" id="KW-0689">Ribosomal protein</keyword>
<dbReference type="PANTHER" id="PTHR21569">
    <property type="entry name" value="RIBOSOMAL PROTEIN S9"/>
    <property type="match status" value="1"/>
</dbReference>
<keyword evidence="6" id="KW-1185">Reference proteome</keyword>
<dbReference type="Pfam" id="PF00380">
    <property type="entry name" value="Ribosomal_S9"/>
    <property type="match status" value="1"/>
</dbReference>
<dbReference type="EMBL" id="JAKJXP020000051">
    <property type="protein sequence ID" value="KAK7751317.1"/>
    <property type="molecule type" value="Genomic_DNA"/>
</dbReference>
<gene>
    <name evidence="5" type="primary">RPS16</name>
    <name evidence="5" type="ORF">SLS62_006723</name>
</gene>
<dbReference type="AlphaFoldDB" id="A0AAN9UQY2"/>
<keyword evidence="3 4" id="KW-0687">Ribonucleoprotein</keyword>
<protein>
    <submittedName>
        <fullName evidence="5">40S ribosomal protein S16</fullName>
    </submittedName>
</protein>
<accession>A0AAN9UQY2</accession>
<proteinExistence type="inferred from homology"/>
<dbReference type="SUPFAM" id="SSF54211">
    <property type="entry name" value="Ribosomal protein S5 domain 2-like"/>
    <property type="match status" value="1"/>
</dbReference>
<dbReference type="InterPro" id="IPR020568">
    <property type="entry name" value="Ribosomal_Su5_D2-typ_SF"/>
</dbReference>
<dbReference type="Gene3D" id="3.30.230.10">
    <property type="match status" value="1"/>
</dbReference>
<dbReference type="InterPro" id="IPR014721">
    <property type="entry name" value="Ribsml_uS5_D2-typ_fold_subgr"/>
</dbReference>
<dbReference type="GO" id="GO:0003723">
    <property type="term" value="F:RNA binding"/>
    <property type="evidence" value="ECO:0007669"/>
    <property type="project" value="TreeGrafter"/>
</dbReference>
<reference evidence="5 6" key="1">
    <citation type="submission" date="2024-02" db="EMBL/GenBank/DDBJ databases">
        <title>De novo assembly and annotation of 12 fungi associated with fruit tree decline syndrome in Ontario, Canada.</title>
        <authorList>
            <person name="Sulman M."/>
            <person name="Ellouze W."/>
            <person name="Ilyukhin E."/>
        </authorList>
    </citation>
    <scope>NUCLEOTIDE SEQUENCE [LARGE SCALE GENOMIC DNA]</scope>
    <source>
        <strain evidence="5 6">M11/M66-122</strain>
    </source>
</reference>
<dbReference type="GO" id="GO:0006412">
    <property type="term" value="P:translation"/>
    <property type="evidence" value="ECO:0007669"/>
    <property type="project" value="InterPro"/>
</dbReference>
<name>A0AAN9UQY2_9PEZI</name>
<evidence type="ECO:0000256" key="3">
    <source>
        <dbReference type="ARBA" id="ARBA00023274"/>
    </source>
</evidence>
<dbReference type="FunFam" id="3.30.230.10:FF:000007">
    <property type="entry name" value="40S ribosomal protein S16"/>
    <property type="match status" value="1"/>
</dbReference>
<dbReference type="GO" id="GO:0022627">
    <property type="term" value="C:cytosolic small ribosomal subunit"/>
    <property type="evidence" value="ECO:0007669"/>
    <property type="project" value="TreeGrafter"/>
</dbReference>